<dbReference type="AlphaFoldDB" id="A0A559MMW2"/>
<organism evidence="3 4">
    <name type="scientific">Lachnellula willkommii</name>
    <dbReference type="NCBI Taxonomy" id="215461"/>
    <lineage>
        <taxon>Eukaryota</taxon>
        <taxon>Fungi</taxon>
        <taxon>Dikarya</taxon>
        <taxon>Ascomycota</taxon>
        <taxon>Pezizomycotina</taxon>
        <taxon>Leotiomycetes</taxon>
        <taxon>Helotiales</taxon>
        <taxon>Lachnaceae</taxon>
        <taxon>Lachnellula</taxon>
    </lineage>
</organism>
<feature type="compositionally biased region" description="Low complexity" evidence="1">
    <location>
        <begin position="480"/>
        <end position="489"/>
    </location>
</feature>
<proteinExistence type="predicted"/>
<evidence type="ECO:0000259" key="2">
    <source>
        <dbReference type="Pfam" id="PF25545"/>
    </source>
</evidence>
<evidence type="ECO:0000313" key="4">
    <source>
        <dbReference type="Proteomes" id="UP000315522"/>
    </source>
</evidence>
<feature type="region of interest" description="Disordered" evidence="1">
    <location>
        <begin position="480"/>
        <end position="509"/>
    </location>
</feature>
<feature type="domain" description="DUF7924" evidence="2">
    <location>
        <begin position="208"/>
        <end position="440"/>
    </location>
</feature>
<dbReference type="Proteomes" id="UP000315522">
    <property type="component" value="Unassembled WGS sequence"/>
</dbReference>
<evidence type="ECO:0000313" key="3">
    <source>
        <dbReference type="EMBL" id="TVY94275.1"/>
    </source>
</evidence>
<reference evidence="3 4" key="1">
    <citation type="submission" date="2018-05" db="EMBL/GenBank/DDBJ databases">
        <title>Genome sequencing and assembly of the regulated plant pathogen Lachnellula willkommii and related sister species for the development of diagnostic species identification markers.</title>
        <authorList>
            <person name="Giroux E."/>
            <person name="Bilodeau G."/>
        </authorList>
    </citation>
    <scope>NUCLEOTIDE SEQUENCE [LARGE SCALE GENOMIC DNA]</scope>
    <source>
        <strain evidence="3 4">CBS 172.35</strain>
    </source>
</reference>
<dbReference type="InterPro" id="IPR057684">
    <property type="entry name" value="DUF7924"/>
</dbReference>
<feature type="region of interest" description="Disordered" evidence="1">
    <location>
        <begin position="1"/>
        <end position="75"/>
    </location>
</feature>
<dbReference type="PANTHER" id="PTHR42470:SF2">
    <property type="match status" value="1"/>
</dbReference>
<feature type="region of interest" description="Disordered" evidence="1">
    <location>
        <begin position="117"/>
        <end position="156"/>
    </location>
</feature>
<dbReference type="PANTHER" id="PTHR42470">
    <property type="entry name" value="VAST DOMAIN-CONTAINING PROTEIN"/>
    <property type="match status" value="1"/>
</dbReference>
<feature type="compositionally biased region" description="Low complexity" evidence="1">
    <location>
        <begin position="129"/>
        <end position="146"/>
    </location>
</feature>
<feature type="compositionally biased region" description="Basic residues" evidence="1">
    <location>
        <begin position="117"/>
        <end position="128"/>
    </location>
</feature>
<keyword evidence="4" id="KW-1185">Reference proteome</keyword>
<gene>
    <name evidence="3" type="ORF">LAWI1_G002062</name>
</gene>
<dbReference type="EMBL" id="QGML01000023">
    <property type="protein sequence ID" value="TVY94275.1"/>
    <property type="molecule type" value="Genomic_DNA"/>
</dbReference>
<comment type="caution">
    <text evidence="3">The sequence shown here is derived from an EMBL/GenBank/DDBJ whole genome shotgun (WGS) entry which is preliminary data.</text>
</comment>
<protein>
    <recommendedName>
        <fullName evidence="2">DUF7924 domain-containing protein</fullName>
    </recommendedName>
</protein>
<dbReference type="Pfam" id="PF25545">
    <property type="entry name" value="DUF7924"/>
    <property type="match status" value="1"/>
</dbReference>
<sequence>MAKNILNPQGIKKQAVKAKKRTRDPENPSPIEQPTKRLRPHSPQKTYKKRKRPRENEVPPSNASLERPAKRVRTSTALVQQTIGEARIDFWTENGNWPTEEQEKSMDRFRDIVNHARAKRRSLSRKRSNASLNTETAQTQTQSSQQPRDQKSAPYKHPMFEEQLKECGSFMDDYDKGITAESERLCQTLLQAPQPLPEHTLFSDDELFKKTCKRIRGENETKVVRDIAQLIVPPAEILADRGAEHLEILRETTNACWVNSYTFINPSGSRPGPRPQPDFGLGFKRDAFSREQLQKLQIYIGDPLADSSWIAATYNMYLPFLSSEVKCGAAGLDIADRQNAHTQSVILRGLYTLFRLVGRENELHRKINGFSISHSDVEVRIWGHYAIINGKDVEFYRHSIAEFSISPTARGDERWTAYSFVKNVYDLWLPEHYKRICSVIDMLPADLNFDVSELDQELNSSRSGLSQGFDDYSLADEQVVPDSQPSVQQMTPATTIQTKSSNLKKKKTK</sequence>
<evidence type="ECO:0000256" key="1">
    <source>
        <dbReference type="SAM" id="MobiDB-lite"/>
    </source>
</evidence>
<name>A0A559MMW2_9HELO</name>
<accession>A0A559MMW2</accession>
<feature type="compositionally biased region" description="Basic residues" evidence="1">
    <location>
        <begin position="36"/>
        <end position="53"/>
    </location>
</feature>